<dbReference type="EMBL" id="MHQL01000048">
    <property type="protein sequence ID" value="OHA02030.1"/>
    <property type="molecule type" value="Genomic_DNA"/>
</dbReference>
<comment type="caution">
    <text evidence="1">The sequence shown here is derived from an EMBL/GenBank/DDBJ whole genome shotgun (WGS) entry which is preliminary data.</text>
</comment>
<evidence type="ECO:0000313" key="1">
    <source>
        <dbReference type="EMBL" id="OHA02030.1"/>
    </source>
</evidence>
<protein>
    <submittedName>
        <fullName evidence="1">Uncharacterized protein</fullName>
    </submittedName>
</protein>
<reference evidence="1 2" key="1">
    <citation type="journal article" date="2016" name="Nat. Commun.">
        <title>Thousands of microbial genomes shed light on interconnected biogeochemical processes in an aquifer system.</title>
        <authorList>
            <person name="Anantharaman K."/>
            <person name="Brown C.T."/>
            <person name="Hug L.A."/>
            <person name="Sharon I."/>
            <person name="Castelle C.J."/>
            <person name="Probst A.J."/>
            <person name="Thomas B.C."/>
            <person name="Singh A."/>
            <person name="Wilkins M.J."/>
            <person name="Karaoz U."/>
            <person name="Brodie E.L."/>
            <person name="Williams K.H."/>
            <person name="Hubbard S.S."/>
            <person name="Banfield J.F."/>
        </authorList>
    </citation>
    <scope>NUCLEOTIDE SEQUENCE [LARGE SCALE GENOMIC DNA]</scope>
</reference>
<name>A0A1G2KRL6_9BACT</name>
<accession>A0A1G2KRL6</accession>
<sequence length="97" mass="10636">MGMKDFDGGHQEEHDCELLRAEGLALNDTKIVFDDYRGEPRWRMMIFTEDLSSWSGGCNMADARIRFCPFCGANLYVLEAADPVGSAATSVQDGGPA</sequence>
<proteinExistence type="predicted"/>
<dbReference type="AlphaFoldDB" id="A0A1G2KRL6"/>
<evidence type="ECO:0000313" key="2">
    <source>
        <dbReference type="Proteomes" id="UP000177811"/>
    </source>
</evidence>
<gene>
    <name evidence="1" type="ORF">A3C16_05750</name>
</gene>
<organism evidence="1 2">
    <name type="scientific">Candidatus Sungbacteria bacterium RIFCSPHIGHO2_02_FULL_51_29</name>
    <dbReference type="NCBI Taxonomy" id="1802273"/>
    <lineage>
        <taxon>Bacteria</taxon>
        <taxon>Candidatus Sungiibacteriota</taxon>
    </lineage>
</organism>
<dbReference type="Proteomes" id="UP000177811">
    <property type="component" value="Unassembled WGS sequence"/>
</dbReference>